<keyword evidence="3" id="KW-1185">Reference proteome</keyword>
<evidence type="ECO:0000313" key="3">
    <source>
        <dbReference type="Proteomes" id="UP000292346"/>
    </source>
</evidence>
<dbReference type="Pfam" id="PF18029">
    <property type="entry name" value="Glyoxalase_6"/>
    <property type="match status" value="1"/>
</dbReference>
<dbReference type="SUPFAM" id="SSF54593">
    <property type="entry name" value="Glyoxalase/Bleomycin resistance protein/Dihydroxybiphenyl dioxygenase"/>
    <property type="match status" value="1"/>
</dbReference>
<dbReference type="PROSITE" id="PS51819">
    <property type="entry name" value="VOC"/>
    <property type="match status" value="1"/>
</dbReference>
<name>A0A4R0HLV1_9ACTN</name>
<gene>
    <name evidence="2" type="ORF">E0H45_11005</name>
</gene>
<accession>A0A4R0HLV1</accession>
<dbReference type="EMBL" id="SJJZ01000001">
    <property type="protein sequence ID" value="TCC11751.1"/>
    <property type="molecule type" value="Genomic_DNA"/>
</dbReference>
<dbReference type="InterPro" id="IPR041581">
    <property type="entry name" value="Glyoxalase_6"/>
</dbReference>
<dbReference type="InterPro" id="IPR037523">
    <property type="entry name" value="VOC_core"/>
</dbReference>
<dbReference type="AlphaFoldDB" id="A0A4R0HLV1"/>
<dbReference type="PANTHER" id="PTHR33993:SF2">
    <property type="entry name" value="VOC DOMAIN-CONTAINING PROTEIN"/>
    <property type="match status" value="1"/>
</dbReference>
<dbReference type="OrthoDB" id="9793039at2"/>
<sequence length="116" mass="12180">MAHPVVHAEIRSADPDKTREFFAELFGWKVASEGAVPGYTFIDTGAEGGPYVAISPRQSTEDEVLFFVAVEDVAATLARAEGLGGHIVQPAQHVPGTSFGVFADAQGHKIGVAATE</sequence>
<feature type="domain" description="VOC" evidence="1">
    <location>
        <begin position="4"/>
        <end position="115"/>
    </location>
</feature>
<dbReference type="InterPro" id="IPR052164">
    <property type="entry name" value="Anthracycline_SecMetBiosynth"/>
</dbReference>
<reference evidence="2 3" key="1">
    <citation type="submission" date="2019-02" db="EMBL/GenBank/DDBJ databases">
        <title>Kribbella capetownensis sp. nov. and Kribbella speibonae sp. nov., isolated from soil.</title>
        <authorList>
            <person name="Curtis S.M."/>
            <person name="Norton I."/>
            <person name="Everest G.J."/>
            <person name="Meyers P.R."/>
        </authorList>
    </citation>
    <scope>NUCLEOTIDE SEQUENCE [LARGE SCALE GENOMIC DNA]</scope>
    <source>
        <strain evidence="2 3">KCTC 29219</strain>
    </source>
</reference>
<dbReference type="Gene3D" id="3.10.180.10">
    <property type="entry name" value="2,3-Dihydroxybiphenyl 1,2-Dioxygenase, domain 1"/>
    <property type="match status" value="1"/>
</dbReference>
<evidence type="ECO:0000259" key="1">
    <source>
        <dbReference type="PROSITE" id="PS51819"/>
    </source>
</evidence>
<protein>
    <submittedName>
        <fullName evidence="2">Glyoxalase</fullName>
    </submittedName>
</protein>
<dbReference type="RefSeq" id="WP_131336689.1">
    <property type="nucleotide sequence ID" value="NZ_SJJZ01000001.1"/>
</dbReference>
<evidence type="ECO:0000313" key="2">
    <source>
        <dbReference type="EMBL" id="TCC11751.1"/>
    </source>
</evidence>
<proteinExistence type="predicted"/>
<organism evidence="2 3">
    <name type="scientific">Kribbella soli</name>
    <dbReference type="NCBI Taxonomy" id="1124743"/>
    <lineage>
        <taxon>Bacteria</taxon>
        <taxon>Bacillati</taxon>
        <taxon>Actinomycetota</taxon>
        <taxon>Actinomycetes</taxon>
        <taxon>Propionibacteriales</taxon>
        <taxon>Kribbellaceae</taxon>
        <taxon>Kribbella</taxon>
    </lineage>
</organism>
<dbReference type="Proteomes" id="UP000292346">
    <property type="component" value="Unassembled WGS sequence"/>
</dbReference>
<comment type="caution">
    <text evidence="2">The sequence shown here is derived from an EMBL/GenBank/DDBJ whole genome shotgun (WGS) entry which is preliminary data.</text>
</comment>
<dbReference type="PANTHER" id="PTHR33993">
    <property type="entry name" value="GLYOXALASE-RELATED"/>
    <property type="match status" value="1"/>
</dbReference>
<dbReference type="InterPro" id="IPR029068">
    <property type="entry name" value="Glyas_Bleomycin-R_OHBP_Dase"/>
</dbReference>